<feature type="region of interest" description="Disordered" evidence="7">
    <location>
        <begin position="174"/>
        <end position="195"/>
    </location>
</feature>
<evidence type="ECO:0000256" key="6">
    <source>
        <dbReference type="ARBA" id="ARBA00023242"/>
    </source>
</evidence>
<dbReference type="FunFam" id="1.20.5.170:FF:000021">
    <property type="entry name" value="Cyclic AMP-dependent transcription factor ATF-4"/>
    <property type="match status" value="1"/>
</dbReference>
<organism evidence="9 10">
    <name type="scientific">Hermetia illucens</name>
    <name type="common">Black soldier fly</name>
    <dbReference type="NCBI Taxonomy" id="343691"/>
    <lineage>
        <taxon>Eukaryota</taxon>
        <taxon>Metazoa</taxon>
        <taxon>Ecdysozoa</taxon>
        <taxon>Arthropoda</taxon>
        <taxon>Hexapoda</taxon>
        <taxon>Insecta</taxon>
        <taxon>Pterygota</taxon>
        <taxon>Neoptera</taxon>
        <taxon>Endopterygota</taxon>
        <taxon>Diptera</taxon>
        <taxon>Brachycera</taxon>
        <taxon>Stratiomyomorpha</taxon>
        <taxon>Stratiomyidae</taxon>
        <taxon>Hermetiinae</taxon>
        <taxon>Hermetia</taxon>
    </lineage>
</organism>
<evidence type="ECO:0000259" key="8">
    <source>
        <dbReference type="PROSITE" id="PS50217"/>
    </source>
</evidence>
<proteinExistence type="inferred from homology"/>
<dbReference type="Gene3D" id="1.20.5.170">
    <property type="match status" value="1"/>
</dbReference>
<gene>
    <name evidence="9" type="ORF">HERILL_LOCUS11621</name>
</gene>
<dbReference type="Proteomes" id="UP000594454">
    <property type="component" value="Chromosome 4"/>
</dbReference>
<dbReference type="PROSITE" id="PS00036">
    <property type="entry name" value="BZIP_BASIC"/>
    <property type="match status" value="1"/>
</dbReference>
<dbReference type="EMBL" id="LR899012">
    <property type="protein sequence ID" value="CAD7089040.1"/>
    <property type="molecule type" value="Genomic_DNA"/>
</dbReference>
<name>A0A7R8UXP2_HERIL</name>
<evidence type="ECO:0000256" key="2">
    <source>
        <dbReference type="ARBA" id="ARBA00007163"/>
    </source>
</evidence>
<feature type="compositionally biased region" description="Low complexity" evidence="7">
    <location>
        <begin position="252"/>
        <end position="266"/>
    </location>
</feature>
<keyword evidence="3" id="KW-0805">Transcription regulation</keyword>
<evidence type="ECO:0000256" key="5">
    <source>
        <dbReference type="ARBA" id="ARBA00023163"/>
    </source>
</evidence>
<dbReference type="PROSITE" id="PS50217">
    <property type="entry name" value="BZIP"/>
    <property type="match status" value="1"/>
</dbReference>
<dbReference type="InterPro" id="IPR004827">
    <property type="entry name" value="bZIP"/>
</dbReference>
<feature type="compositionally biased region" description="Basic and acidic residues" evidence="7">
    <location>
        <begin position="283"/>
        <end position="295"/>
    </location>
</feature>
<evidence type="ECO:0000313" key="10">
    <source>
        <dbReference type="Proteomes" id="UP000594454"/>
    </source>
</evidence>
<keyword evidence="4" id="KW-0238">DNA-binding</keyword>
<dbReference type="FunCoup" id="A0A7R8UXP2">
    <property type="interactions" value="443"/>
</dbReference>
<reference evidence="9 10" key="1">
    <citation type="submission" date="2020-11" db="EMBL/GenBank/DDBJ databases">
        <authorList>
            <person name="Wallbank WR R."/>
            <person name="Pardo Diaz C."/>
            <person name="Kozak K."/>
            <person name="Martin S."/>
            <person name="Jiggins C."/>
            <person name="Moest M."/>
            <person name="Warren A I."/>
            <person name="Generalovic N T."/>
            <person name="Byers J.R.P. K."/>
            <person name="Montejo-Kovacevich G."/>
            <person name="Yen C E."/>
        </authorList>
    </citation>
    <scope>NUCLEOTIDE SEQUENCE [LARGE SCALE GENOMIC DNA]</scope>
</reference>
<dbReference type="GO" id="GO:0001228">
    <property type="term" value="F:DNA-binding transcription activator activity, RNA polymerase II-specific"/>
    <property type="evidence" value="ECO:0007669"/>
    <property type="project" value="TreeGrafter"/>
</dbReference>
<dbReference type="OMA" id="SYQPNID"/>
<dbReference type="GO" id="GO:0005634">
    <property type="term" value="C:nucleus"/>
    <property type="evidence" value="ECO:0007669"/>
    <property type="project" value="UniProtKB-SubCell"/>
</dbReference>
<comment type="subcellular location">
    <subcellularLocation>
        <location evidence="1">Nucleus</location>
    </subcellularLocation>
</comment>
<dbReference type="OrthoDB" id="5847285at2759"/>
<evidence type="ECO:0000256" key="4">
    <source>
        <dbReference type="ARBA" id="ARBA00023125"/>
    </source>
</evidence>
<comment type="similarity">
    <text evidence="2">Belongs to the bZIP family.</text>
</comment>
<dbReference type="AlphaFoldDB" id="A0A7R8UXP2"/>
<evidence type="ECO:0000256" key="1">
    <source>
        <dbReference type="ARBA" id="ARBA00004123"/>
    </source>
</evidence>
<feature type="domain" description="BZIP" evidence="8">
    <location>
        <begin position="285"/>
        <end position="348"/>
    </location>
</feature>
<accession>A0A7R8UXP2</accession>
<dbReference type="PANTHER" id="PTHR13044">
    <property type="entry name" value="ACTIVATING TRANSCRIPTION FACTOR ATF 4/5"/>
    <property type="match status" value="1"/>
</dbReference>
<dbReference type="CDD" id="cd14692">
    <property type="entry name" value="bZIP_ATF4"/>
    <property type="match status" value="1"/>
</dbReference>
<protein>
    <recommendedName>
        <fullName evidence="8">BZIP domain-containing protein</fullName>
    </recommendedName>
</protein>
<feature type="region of interest" description="Disordered" evidence="7">
    <location>
        <begin position="214"/>
        <end position="309"/>
    </location>
</feature>
<evidence type="ECO:0000313" key="9">
    <source>
        <dbReference type="EMBL" id="CAD7089040.1"/>
    </source>
</evidence>
<dbReference type="InParanoid" id="A0A7R8UXP2"/>
<keyword evidence="5" id="KW-0804">Transcription</keyword>
<dbReference type="InterPro" id="IPR046347">
    <property type="entry name" value="bZIP_sf"/>
</dbReference>
<sequence>MESLQLPMDLYWDGKMEPESPSSELFSLSTTEESWCFEDDFAKNILFSNVDVDEKVPLDKVNSEDILFEFEYDVKNEQWLDVKPNAQPMETSSYITEPHRFSEVQVVKLQNSELATELEKLCDVSELTQLTPPQTPPQTQSYINEILDFITQQSNSNVTDNAVIEEIIQATSPASSYVDYSSDTTNSPASCPDDQDIYVAQGSEIVDEILRTKAQDLPDCNDDNSMYSNYSSSGMSQSTNDSEWTPSPSPGSPSKSSGTKSSSTPSVINGGVTKKRVRPYSRNVEDKKSRKKEQNKNAATRYRQKKKQEMEEVLEEERQLTMQNEDLVRTATEIEREVKYLKKLIKEFFKAKYC</sequence>
<keyword evidence="6" id="KW-0539">Nucleus</keyword>
<dbReference type="SUPFAM" id="SSF57959">
    <property type="entry name" value="Leucine zipper domain"/>
    <property type="match status" value="1"/>
</dbReference>
<dbReference type="SMART" id="SM00338">
    <property type="entry name" value="BRLZ"/>
    <property type="match status" value="1"/>
</dbReference>
<evidence type="ECO:0000256" key="3">
    <source>
        <dbReference type="ARBA" id="ARBA00023015"/>
    </source>
</evidence>
<dbReference type="GO" id="GO:0000977">
    <property type="term" value="F:RNA polymerase II transcription regulatory region sequence-specific DNA binding"/>
    <property type="evidence" value="ECO:0007669"/>
    <property type="project" value="TreeGrafter"/>
</dbReference>
<keyword evidence="10" id="KW-1185">Reference proteome</keyword>
<feature type="compositionally biased region" description="Low complexity" evidence="7">
    <location>
        <begin position="224"/>
        <end position="238"/>
    </location>
</feature>
<dbReference type="PANTHER" id="PTHR13044:SF14">
    <property type="entry name" value="CRYPTOCEPHAL, ISOFORM A"/>
    <property type="match status" value="1"/>
</dbReference>
<feature type="compositionally biased region" description="Polar residues" evidence="7">
    <location>
        <begin position="174"/>
        <end position="189"/>
    </location>
</feature>
<evidence type="ECO:0000256" key="7">
    <source>
        <dbReference type="SAM" id="MobiDB-lite"/>
    </source>
</evidence>
<dbReference type="Pfam" id="PF00170">
    <property type="entry name" value="bZIP_1"/>
    <property type="match status" value="1"/>
</dbReference>